<sequence length="360" mass="38972">MVDQMSICVVGASGLIGVRHTQHCINEPLVKLSCIVDPMPAGVELAKKHNVPHFNSVDDMLAAKAASIVTVDGAILATPNHTHVPLGIQLVKAGVHALVEKPMSTDIPSGRELVAAANATGFKVLVGHHRRFNPYIVAAKQRLVDGKLGKVLAVQGEWTVLKPPEYFAPPTSWRGESKSGGVILINLVHDMDLLRYLFGDVVKVYCEKGPVTRKNNVEETGAVILSFESGTIGTFIFSDAVASPHNWEGATGENPTMPYTGQYVYTFFGTKGTMSVPELKVHRYARDDDKDCWTDPFIADPAPAIEDIPPFTLQLRHFADVCKGKAEPNCSSLEALKTIILLEAIKESMAKGVQVDVLQG</sequence>
<dbReference type="AlphaFoldDB" id="A0A284RPP3"/>
<gene>
    <name evidence="4" type="ORF">ARMOST_14106</name>
</gene>
<dbReference type="EMBL" id="FUEG01000012">
    <property type="protein sequence ID" value="SJL10713.1"/>
    <property type="molecule type" value="Genomic_DNA"/>
</dbReference>
<dbReference type="InterPro" id="IPR051450">
    <property type="entry name" value="Gfo/Idh/MocA_Oxidoreductases"/>
</dbReference>
<feature type="domain" description="GFO/IDH/MocA-like oxidoreductase" evidence="3">
    <location>
        <begin position="137"/>
        <end position="274"/>
    </location>
</feature>
<dbReference type="Proteomes" id="UP000219338">
    <property type="component" value="Unassembled WGS sequence"/>
</dbReference>
<dbReference type="GO" id="GO:0000166">
    <property type="term" value="F:nucleotide binding"/>
    <property type="evidence" value="ECO:0007669"/>
    <property type="project" value="InterPro"/>
</dbReference>
<dbReference type="InterPro" id="IPR000683">
    <property type="entry name" value="Gfo/Idh/MocA-like_OxRdtase_N"/>
</dbReference>
<name>A0A284RPP3_ARMOS</name>
<dbReference type="Pfam" id="PF22725">
    <property type="entry name" value="GFO_IDH_MocA_C3"/>
    <property type="match status" value="1"/>
</dbReference>
<dbReference type="InterPro" id="IPR055170">
    <property type="entry name" value="GFO_IDH_MocA-like_dom"/>
</dbReference>
<dbReference type="PANTHER" id="PTHR43377:SF1">
    <property type="entry name" value="BILIVERDIN REDUCTASE A"/>
    <property type="match status" value="1"/>
</dbReference>
<reference evidence="5" key="1">
    <citation type="journal article" date="2017" name="Nat. Ecol. Evol.">
        <title>Genome expansion and lineage-specific genetic innovations in the forest pathogenic fungi Armillaria.</title>
        <authorList>
            <person name="Sipos G."/>
            <person name="Prasanna A.N."/>
            <person name="Walter M.C."/>
            <person name="O'Connor E."/>
            <person name="Balint B."/>
            <person name="Krizsan K."/>
            <person name="Kiss B."/>
            <person name="Hess J."/>
            <person name="Varga T."/>
            <person name="Slot J."/>
            <person name="Riley R."/>
            <person name="Boka B."/>
            <person name="Rigling D."/>
            <person name="Barry K."/>
            <person name="Lee J."/>
            <person name="Mihaltcheva S."/>
            <person name="LaButti K."/>
            <person name="Lipzen A."/>
            <person name="Waldron R."/>
            <person name="Moloney N.M."/>
            <person name="Sperisen C."/>
            <person name="Kredics L."/>
            <person name="Vagvoelgyi C."/>
            <person name="Patrignani A."/>
            <person name="Fitzpatrick D."/>
            <person name="Nagy I."/>
            <person name="Doyle S."/>
            <person name="Anderson J.B."/>
            <person name="Grigoriev I.V."/>
            <person name="Gueldener U."/>
            <person name="Muensterkoetter M."/>
            <person name="Nagy L.G."/>
        </authorList>
    </citation>
    <scope>NUCLEOTIDE SEQUENCE [LARGE SCALE GENOMIC DNA]</scope>
    <source>
        <strain evidence="5">C18/9</strain>
    </source>
</reference>
<dbReference type="Gene3D" id="3.40.50.720">
    <property type="entry name" value="NAD(P)-binding Rossmann-like Domain"/>
    <property type="match status" value="1"/>
</dbReference>
<dbReference type="InterPro" id="IPR036291">
    <property type="entry name" value="NAD(P)-bd_dom_sf"/>
</dbReference>
<dbReference type="STRING" id="47428.A0A284RPP3"/>
<dbReference type="OrthoDB" id="446809at2759"/>
<protein>
    <submittedName>
        <fullName evidence="4">Related to quinate utilisation oxidoreductase QutH</fullName>
    </submittedName>
</protein>
<dbReference type="OMA" id="VPDMTRW"/>
<evidence type="ECO:0000313" key="4">
    <source>
        <dbReference type="EMBL" id="SJL10713.1"/>
    </source>
</evidence>
<evidence type="ECO:0000259" key="2">
    <source>
        <dbReference type="Pfam" id="PF01408"/>
    </source>
</evidence>
<evidence type="ECO:0000259" key="3">
    <source>
        <dbReference type="Pfam" id="PF22725"/>
    </source>
</evidence>
<dbReference type="Pfam" id="PF01408">
    <property type="entry name" value="GFO_IDH_MocA"/>
    <property type="match status" value="1"/>
</dbReference>
<comment type="similarity">
    <text evidence="1">Belongs to the Gfo/Idh/MocA family.</text>
</comment>
<dbReference type="SUPFAM" id="SSF51735">
    <property type="entry name" value="NAD(P)-binding Rossmann-fold domains"/>
    <property type="match status" value="1"/>
</dbReference>
<organism evidence="4 5">
    <name type="scientific">Armillaria ostoyae</name>
    <name type="common">Armillaria root rot fungus</name>
    <dbReference type="NCBI Taxonomy" id="47428"/>
    <lineage>
        <taxon>Eukaryota</taxon>
        <taxon>Fungi</taxon>
        <taxon>Dikarya</taxon>
        <taxon>Basidiomycota</taxon>
        <taxon>Agaricomycotina</taxon>
        <taxon>Agaricomycetes</taxon>
        <taxon>Agaricomycetidae</taxon>
        <taxon>Agaricales</taxon>
        <taxon>Marasmiineae</taxon>
        <taxon>Physalacriaceae</taxon>
        <taxon>Armillaria</taxon>
    </lineage>
</organism>
<dbReference type="PANTHER" id="PTHR43377">
    <property type="entry name" value="BILIVERDIN REDUCTASE A"/>
    <property type="match status" value="1"/>
</dbReference>
<keyword evidence="5" id="KW-1185">Reference proteome</keyword>
<evidence type="ECO:0000256" key="1">
    <source>
        <dbReference type="ARBA" id="ARBA00010928"/>
    </source>
</evidence>
<dbReference type="SUPFAM" id="SSF55347">
    <property type="entry name" value="Glyceraldehyde-3-phosphate dehydrogenase-like, C-terminal domain"/>
    <property type="match status" value="1"/>
</dbReference>
<accession>A0A284RPP3</accession>
<dbReference type="Gene3D" id="3.30.360.10">
    <property type="entry name" value="Dihydrodipicolinate Reductase, domain 2"/>
    <property type="match status" value="1"/>
</dbReference>
<proteinExistence type="inferred from homology"/>
<feature type="domain" description="Gfo/Idh/MocA-like oxidoreductase N-terminal" evidence="2">
    <location>
        <begin position="6"/>
        <end position="128"/>
    </location>
</feature>
<evidence type="ECO:0000313" key="5">
    <source>
        <dbReference type="Proteomes" id="UP000219338"/>
    </source>
</evidence>